<reference evidence="1 2" key="1">
    <citation type="submission" date="2023-10" db="EMBL/GenBank/DDBJ databases">
        <title>Screening of Alkalihalobacillus lindianensis BZ-TG-R113 and Its Alleviation of Salt Stress on Rapeseed Growth.</title>
        <authorList>
            <person name="Zhao B."/>
            <person name="Guo T."/>
        </authorList>
    </citation>
    <scope>NUCLEOTIDE SEQUENCE [LARGE SCALE GENOMIC DNA]</scope>
    <source>
        <strain evidence="1 2">BZ-TG-R113</strain>
    </source>
</reference>
<evidence type="ECO:0000313" key="1">
    <source>
        <dbReference type="EMBL" id="MDV2687682.1"/>
    </source>
</evidence>
<proteinExistence type="predicted"/>
<name>A0ABU3XIF4_9BACI</name>
<dbReference type="Proteomes" id="UP001287282">
    <property type="component" value="Unassembled WGS sequence"/>
</dbReference>
<protein>
    <submittedName>
        <fullName evidence="1">Uncharacterized protein</fullName>
    </submittedName>
</protein>
<accession>A0ABU3XIF4</accession>
<organism evidence="1 2">
    <name type="scientific">Alkalihalophilus lindianensis</name>
    <dbReference type="NCBI Taxonomy" id="1630542"/>
    <lineage>
        <taxon>Bacteria</taxon>
        <taxon>Bacillati</taxon>
        <taxon>Bacillota</taxon>
        <taxon>Bacilli</taxon>
        <taxon>Bacillales</taxon>
        <taxon>Bacillaceae</taxon>
        <taxon>Alkalihalophilus</taxon>
    </lineage>
</organism>
<comment type="caution">
    <text evidence="1">The sequence shown here is derived from an EMBL/GenBank/DDBJ whole genome shotgun (WGS) entry which is preliminary data.</text>
</comment>
<dbReference type="EMBL" id="JAWJBA010001058">
    <property type="protein sequence ID" value="MDV2687682.1"/>
    <property type="molecule type" value="Genomic_DNA"/>
</dbReference>
<evidence type="ECO:0000313" key="2">
    <source>
        <dbReference type="Proteomes" id="UP001287282"/>
    </source>
</evidence>
<keyword evidence="2" id="KW-1185">Reference proteome</keyword>
<gene>
    <name evidence="1" type="ORF">RYX56_25365</name>
</gene>
<sequence length="69" mass="7339">MTAKLTRIANMPLQAKGDQKALPADELPWKTPAELPVSMAPDVGTSTNLNPAMDGKIFGAPVVVDYETD</sequence>
<dbReference type="RefSeq" id="WP_317124514.1">
    <property type="nucleotide sequence ID" value="NZ_JAWJBA010001058.1"/>
</dbReference>
<feature type="non-terminal residue" evidence="1">
    <location>
        <position position="69"/>
    </location>
</feature>